<sequence length="311" mass="33878">MLGIKSINIHNLSIWVEQAKTQAAEGKVIERIPKLATVNPNSFAVYISCESGENYSLGDTDCVFPFMSVIKPFSLLYLLEYYGEKRVLQWVGVKPSDAPFNSLLQLKEDYGYPRNPMINSGAITLADKLPGKNGNECTQLFCNWLNKLAGTQIYIDTDILASVRASHSQINIDIANYLYESGNLNNIELSLDVYEQICCISGRVEDLAKLGRMLACKSEIINNKHRQIVNTVMLNCGLYEASAEYAVKIGLPIKSGIGGGLVAIIPNQGAMPSASAAIASYSPALDIVGNPIAGLALMETLSQNLQLSIFC</sequence>
<comment type="caution">
    <text evidence="6">Lacks conserved residue(s) required for the propagation of feature annotation.</text>
</comment>
<dbReference type="OrthoDB" id="9788822at2"/>
<dbReference type="Proteomes" id="UP000218702">
    <property type="component" value="Chromosome"/>
</dbReference>
<name>A0A1Z4VA49_9CYAN</name>
<gene>
    <name evidence="6" type="primary">glsA</name>
    <name evidence="7" type="ORF">NIES806_46740</name>
</gene>
<evidence type="ECO:0000256" key="5">
    <source>
        <dbReference type="ARBA" id="ARBA00049534"/>
    </source>
</evidence>
<organism evidence="7 8">
    <name type="scientific">Dolichospermum compactum NIES-806</name>
    <dbReference type="NCBI Taxonomy" id="1973481"/>
    <lineage>
        <taxon>Bacteria</taxon>
        <taxon>Bacillati</taxon>
        <taxon>Cyanobacteriota</taxon>
        <taxon>Cyanophyceae</taxon>
        <taxon>Nostocales</taxon>
        <taxon>Aphanizomenonaceae</taxon>
        <taxon>Dolichospermum</taxon>
        <taxon>Dolichospermum compactum</taxon>
    </lineage>
</organism>
<accession>A0A1Z4VA49</accession>
<evidence type="ECO:0000256" key="3">
    <source>
        <dbReference type="ARBA" id="ARBA00012918"/>
    </source>
</evidence>
<keyword evidence="4 6" id="KW-0378">Hydrolase</keyword>
<evidence type="ECO:0000256" key="2">
    <source>
        <dbReference type="ARBA" id="ARBA00011881"/>
    </source>
</evidence>
<evidence type="ECO:0000256" key="6">
    <source>
        <dbReference type="HAMAP-Rule" id="MF_00313"/>
    </source>
</evidence>
<feature type="binding site" evidence="6">
    <location>
        <position position="171"/>
    </location>
    <ligand>
        <name>substrate</name>
    </ligand>
</feature>
<dbReference type="InterPro" id="IPR015868">
    <property type="entry name" value="Glutaminase"/>
</dbReference>
<dbReference type="PANTHER" id="PTHR12544:SF29">
    <property type="entry name" value="GLUTAMINASE"/>
    <property type="match status" value="1"/>
</dbReference>
<feature type="binding site" evidence="6">
    <location>
        <position position="239"/>
    </location>
    <ligand>
        <name>substrate</name>
    </ligand>
</feature>
<dbReference type="RefSeq" id="WP_096670996.1">
    <property type="nucleotide sequence ID" value="NZ_AP018316.1"/>
</dbReference>
<protein>
    <recommendedName>
        <fullName evidence="3 6">Glutaminase</fullName>
        <ecNumber evidence="3 6">3.5.1.2</ecNumber>
    </recommendedName>
</protein>
<feature type="binding site" evidence="6">
    <location>
        <position position="68"/>
    </location>
    <ligand>
        <name>substrate</name>
    </ligand>
</feature>
<evidence type="ECO:0000256" key="1">
    <source>
        <dbReference type="ARBA" id="ARBA00011076"/>
    </source>
</evidence>
<dbReference type="PANTHER" id="PTHR12544">
    <property type="entry name" value="GLUTAMINASE"/>
    <property type="match status" value="1"/>
</dbReference>
<evidence type="ECO:0000313" key="7">
    <source>
        <dbReference type="EMBL" id="BAZ88436.1"/>
    </source>
</evidence>
<keyword evidence="8" id="KW-1185">Reference proteome</keyword>
<reference evidence="7 8" key="1">
    <citation type="submission" date="2017-06" db="EMBL/GenBank/DDBJ databases">
        <title>Genome sequencing of cyanobaciteial culture collection at National Institute for Environmental Studies (NIES).</title>
        <authorList>
            <person name="Hirose Y."/>
            <person name="Shimura Y."/>
            <person name="Fujisawa T."/>
            <person name="Nakamura Y."/>
            <person name="Kawachi M."/>
        </authorList>
    </citation>
    <scope>NUCLEOTIDE SEQUENCE [LARGE SCALE GENOMIC DNA]</scope>
    <source>
        <strain evidence="7 8">NIES-806</strain>
    </source>
</reference>
<keyword evidence="6" id="KW-0007">Acetylation</keyword>
<dbReference type="GO" id="GO:0006543">
    <property type="term" value="P:L-glutamine catabolic process"/>
    <property type="evidence" value="ECO:0007669"/>
    <property type="project" value="TreeGrafter"/>
</dbReference>
<dbReference type="GO" id="GO:0004359">
    <property type="term" value="F:glutaminase activity"/>
    <property type="evidence" value="ECO:0007669"/>
    <property type="project" value="UniProtKB-UniRule"/>
</dbReference>
<dbReference type="AlphaFoldDB" id="A0A1Z4VA49"/>
<proteinExistence type="inferred from homology"/>
<feature type="binding site" evidence="6">
    <location>
        <position position="194"/>
    </location>
    <ligand>
        <name>substrate</name>
    </ligand>
</feature>
<dbReference type="EMBL" id="AP018316">
    <property type="protein sequence ID" value="BAZ88436.1"/>
    <property type="molecule type" value="Genomic_DNA"/>
</dbReference>
<dbReference type="HAMAP" id="MF_00313">
    <property type="entry name" value="Glutaminase"/>
    <property type="match status" value="1"/>
</dbReference>
<feature type="binding site" evidence="6">
    <location>
        <position position="119"/>
    </location>
    <ligand>
        <name>substrate</name>
    </ligand>
</feature>
<dbReference type="EC" id="3.5.1.2" evidence="3 6"/>
<comment type="subunit">
    <text evidence="2 6">Homotetramer.</text>
</comment>
<dbReference type="KEGG" id="dcm:NIES806_46740"/>
<dbReference type="Gene3D" id="3.40.710.10">
    <property type="entry name" value="DD-peptidase/beta-lactamase superfamily"/>
    <property type="match status" value="1"/>
</dbReference>
<evidence type="ECO:0000256" key="4">
    <source>
        <dbReference type="ARBA" id="ARBA00022801"/>
    </source>
</evidence>
<evidence type="ECO:0000313" key="8">
    <source>
        <dbReference type="Proteomes" id="UP000218702"/>
    </source>
</evidence>
<dbReference type="GO" id="GO:0006537">
    <property type="term" value="P:glutamate biosynthetic process"/>
    <property type="evidence" value="ECO:0007669"/>
    <property type="project" value="TreeGrafter"/>
</dbReference>
<dbReference type="Pfam" id="PF04960">
    <property type="entry name" value="Glutaminase"/>
    <property type="match status" value="1"/>
</dbReference>
<dbReference type="InterPro" id="IPR012338">
    <property type="entry name" value="Beta-lactam/transpept-like"/>
</dbReference>
<comment type="similarity">
    <text evidence="1 6">Belongs to the glutaminase family.</text>
</comment>
<comment type="catalytic activity">
    <reaction evidence="5 6">
        <text>L-glutamine + H2O = L-glutamate + NH4(+)</text>
        <dbReference type="Rhea" id="RHEA:15889"/>
        <dbReference type="ChEBI" id="CHEBI:15377"/>
        <dbReference type="ChEBI" id="CHEBI:28938"/>
        <dbReference type="ChEBI" id="CHEBI:29985"/>
        <dbReference type="ChEBI" id="CHEBI:58359"/>
        <dbReference type="EC" id="3.5.1.2"/>
    </reaction>
</comment>
<dbReference type="SUPFAM" id="SSF56601">
    <property type="entry name" value="beta-lactamase/transpeptidase-like"/>
    <property type="match status" value="1"/>
</dbReference>